<gene>
    <name evidence="3" type="ORF">L873DRAFT_1823312</name>
</gene>
<dbReference type="Proteomes" id="UP000276215">
    <property type="component" value="Unassembled WGS sequence"/>
</dbReference>
<feature type="non-terminal residue" evidence="3">
    <location>
        <position position="121"/>
    </location>
</feature>
<sequence>MNTVQALLHTHSGRLLVLGTALAATGVTIWDNHRGRNHAANNFDTKINTKIDDVNTKIDGVRADIDRIERKLENSQSMILVTGFHTMNALDGNKKPMREWLQRFERCVQSGGEDCDPVEGL</sequence>
<feature type="coiled-coil region" evidence="1">
    <location>
        <begin position="51"/>
        <end position="78"/>
    </location>
</feature>
<feature type="chain" id="PRO_5018306834" description="Fungal N-terminal domain-containing protein" evidence="2">
    <location>
        <begin position="24"/>
        <end position="121"/>
    </location>
</feature>
<dbReference type="AlphaFoldDB" id="A0A3N4ISQ0"/>
<dbReference type="OrthoDB" id="5416095at2759"/>
<name>A0A3N4ISQ0_9PEZI</name>
<proteinExistence type="predicted"/>
<evidence type="ECO:0000313" key="4">
    <source>
        <dbReference type="Proteomes" id="UP000276215"/>
    </source>
</evidence>
<accession>A0A3N4ISQ0</accession>
<evidence type="ECO:0000256" key="2">
    <source>
        <dbReference type="SAM" id="SignalP"/>
    </source>
</evidence>
<keyword evidence="1" id="KW-0175">Coiled coil</keyword>
<evidence type="ECO:0008006" key="5">
    <source>
        <dbReference type="Google" id="ProtNLM"/>
    </source>
</evidence>
<organism evidence="3 4">
    <name type="scientific">Choiromyces venosus 120613-1</name>
    <dbReference type="NCBI Taxonomy" id="1336337"/>
    <lineage>
        <taxon>Eukaryota</taxon>
        <taxon>Fungi</taxon>
        <taxon>Dikarya</taxon>
        <taxon>Ascomycota</taxon>
        <taxon>Pezizomycotina</taxon>
        <taxon>Pezizomycetes</taxon>
        <taxon>Pezizales</taxon>
        <taxon>Tuberaceae</taxon>
        <taxon>Choiromyces</taxon>
    </lineage>
</organism>
<reference evidence="3 4" key="1">
    <citation type="journal article" date="2018" name="Nat. Ecol. Evol.">
        <title>Pezizomycetes genomes reveal the molecular basis of ectomycorrhizal truffle lifestyle.</title>
        <authorList>
            <person name="Murat C."/>
            <person name="Payen T."/>
            <person name="Noel B."/>
            <person name="Kuo A."/>
            <person name="Morin E."/>
            <person name="Chen J."/>
            <person name="Kohler A."/>
            <person name="Krizsan K."/>
            <person name="Balestrini R."/>
            <person name="Da Silva C."/>
            <person name="Montanini B."/>
            <person name="Hainaut M."/>
            <person name="Levati E."/>
            <person name="Barry K.W."/>
            <person name="Belfiori B."/>
            <person name="Cichocki N."/>
            <person name="Clum A."/>
            <person name="Dockter R.B."/>
            <person name="Fauchery L."/>
            <person name="Guy J."/>
            <person name="Iotti M."/>
            <person name="Le Tacon F."/>
            <person name="Lindquist E.A."/>
            <person name="Lipzen A."/>
            <person name="Malagnac F."/>
            <person name="Mello A."/>
            <person name="Molinier V."/>
            <person name="Miyauchi S."/>
            <person name="Poulain J."/>
            <person name="Riccioni C."/>
            <person name="Rubini A."/>
            <person name="Sitrit Y."/>
            <person name="Splivallo R."/>
            <person name="Traeger S."/>
            <person name="Wang M."/>
            <person name="Zifcakova L."/>
            <person name="Wipf D."/>
            <person name="Zambonelli A."/>
            <person name="Paolocci F."/>
            <person name="Nowrousian M."/>
            <person name="Ottonello S."/>
            <person name="Baldrian P."/>
            <person name="Spatafora J.W."/>
            <person name="Henrissat B."/>
            <person name="Nagy L.G."/>
            <person name="Aury J.M."/>
            <person name="Wincker P."/>
            <person name="Grigoriev I.V."/>
            <person name="Bonfante P."/>
            <person name="Martin F.M."/>
        </authorList>
    </citation>
    <scope>NUCLEOTIDE SEQUENCE [LARGE SCALE GENOMIC DNA]</scope>
    <source>
        <strain evidence="3 4">120613-1</strain>
    </source>
</reference>
<feature type="signal peptide" evidence="2">
    <location>
        <begin position="1"/>
        <end position="23"/>
    </location>
</feature>
<keyword evidence="4" id="KW-1185">Reference proteome</keyword>
<evidence type="ECO:0000313" key="3">
    <source>
        <dbReference type="EMBL" id="RPA89203.1"/>
    </source>
</evidence>
<keyword evidence="2" id="KW-0732">Signal</keyword>
<evidence type="ECO:0000256" key="1">
    <source>
        <dbReference type="SAM" id="Coils"/>
    </source>
</evidence>
<dbReference type="EMBL" id="ML120604">
    <property type="protein sequence ID" value="RPA89203.1"/>
    <property type="molecule type" value="Genomic_DNA"/>
</dbReference>
<protein>
    <recommendedName>
        <fullName evidence="5">Fungal N-terminal domain-containing protein</fullName>
    </recommendedName>
</protein>